<organism evidence="1">
    <name type="scientific">marine metagenome</name>
    <dbReference type="NCBI Taxonomy" id="408172"/>
    <lineage>
        <taxon>unclassified sequences</taxon>
        <taxon>metagenomes</taxon>
        <taxon>ecological metagenomes</taxon>
    </lineage>
</organism>
<dbReference type="AlphaFoldDB" id="A0A382IEQ3"/>
<sequence>MAEFCYDYLCNKKKVVRLLYDARYISQFNMDWGRWNDLQVPNTFSCYSDLVMETLLEKVHPRMEIEEGVKLNPTYSYARLYKKGDALERHKDRYSCEISTTLNLGGDPWSIFLEPDASKGVFIEENEYIPSKSKGKEIELGVGDMLIYRGCELEHWREKFEGESCGQVFLHYNDANGEDAEENKFDARPFLGLPSWFKEFKEDGKD</sequence>
<name>A0A382IEQ3_9ZZZZ</name>
<reference evidence="1" key="1">
    <citation type="submission" date="2018-05" db="EMBL/GenBank/DDBJ databases">
        <authorList>
            <person name="Lanie J.A."/>
            <person name="Ng W.-L."/>
            <person name="Kazmierczak K.M."/>
            <person name="Andrzejewski T.M."/>
            <person name="Davidsen T.M."/>
            <person name="Wayne K.J."/>
            <person name="Tettelin H."/>
            <person name="Glass J.I."/>
            <person name="Rusch D."/>
            <person name="Podicherti R."/>
            <person name="Tsui H.-C.T."/>
            <person name="Winkler M.E."/>
        </authorList>
    </citation>
    <scope>NUCLEOTIDE SEQUENCE</scope>
</reference>
<evidence type="ECO:0008006" key="2">
    <source>
        <dbReference type="Google" id="ProtNLM"/>
    </source>
</evidence>
<gene>
    <name evidence="1" type="ORF">METZ01_LOCUS250699</name>
</gene>
<dbReference type="EMBL" id="UINC01066791">
    <property type="protein sequence ID" value="SVB97845.1"/>
    <property type="molecule type" value="Genomic_DNA"/>
</dbReference>
<protein>
    <recommendedName>
        <fullName evidence="2">Fe2OG dioxygenase domain-containing protein</fullName>
    </recommendedName>
</protein>
<accession>A0A382IEQ3</accession>
<proteinExistence type="predicted"/>
<evidence type="ECO:0000313" key="1">
    <source>
        <dbReference type="EMBL" id="SVB97845.1"/>
    </source>
</evidence>